<evidence type="ECO:0000259" key="14">
    <source>
        <dbReference type="Pfam" id="PF00291"/>
    </source>
</evidence>
<dbReference type="Pfam" id="PF24857">
    <property type="entry name" value="THR4_C"/>
    <property type="match status" value="1"/>
</dbReference>
<evidence type="ECO:0000256" key="10">
    <source>
        <dbReference type="ARBA" id="ARBA00049144"/>
    </source>
</evidence>
<evidence type="ECO:0000256" key="9">
    <source>
        <dbReference type="ARBA" id="ARBA00023239"/>
    </source>
</evidence>
<evidence type="ECO:0000256" key="1">
    <source>
        <dbReference type="ARBA" id="ARBA00001933"/>
    </source>
</evidence>
<dbReference type="PROSITE" id="PS00165">
    <property type="entry name" value="DEHYDRATASE_SER_THR"/>
    <property type="match status" value="1"/>
</dbReference>
<dbReference type="NCBIfam" id="TIGR00260">
    <property type="entry name" value="thrC"/>
    <property type="match status" value="1"/>
</dbReference>
<dbReference type="InterPro" id="IPR051166">
    <property type="entry name" value="Threonine_Synthase"/>
</dbReference>
<keyword evidence="6" id="KW-0028">Amino-acid biosynthesis</keyword>
<protein>
    <recommendedName>
        <fullName evidence="5 11">Threonine synthase</fullName>
        <ecNumber evidence="4 11">4.2.3.1</ecNumber>
    </recommendedName>
</protein>
<comment type="pathway">
    <text evidence="2">Amino-acid biosynthesis; L-threonine biosynthesis; L-threonine from L-aspartate: step 5/5.</text>
</comment>
<evidence type="ECO:0000256" key="8">
    <source>
        <dbReference type="ARBA" id="ARBA00022898"/>
    </source>
</evidence>
<dbReference type="InterPro" id="IPR037158">
    <property type="entry name" value="Thr_synth_N_sf"/>
</dbReference>
<evidence type="ECO:0000256" key="3">
    <source>
        <dbReference type="ARBA" id="ARBA00005517"/>
    </source>
</evidence>
<evidence type="ECO:0000256" key="11">
    <source>
        <dbReference type="NCBIfam" id="TIGR00260"/>
    </source>
</evidence>
<dbReference type="InterPro" id="IPR004450">
    <property type="entry name" value="Thr_synthase-like"/>
</dbReference>
<proteinExistence type="inferred from homology"/>
<dbReference type="Proteomes" id="UP000435648">
    <property type="component" value="Chromosome"/>
</dbReference>
<organism evidence="16 17">
    <name type="scientific">Stappia indica</name>
    <dbReference type="NCBI Taxonomy" id="538381"/>
    <lineage>
        <taxon>Bacteria</taxon>
        <taxon>Pseudomonadati</taxon>
        <taxon>Pseudomonadota</taxon>
        <taxon>Alphaproteobacteria</taxon>
        <taxon>Hyphomicrobiales</taxon>
        <taxon>Stappiaceae</taxon>
        <taxon>Stappia</taxon>
    </lineage>
</organism>
<dbReference type="Pfam" id="PF14821">
    <property type="entry name" value="Thr_synth_N"/>
    <property type="match status" value="1"/>
</dbReference>
<feature type="domain" description="Tryptophan synthase beta chain-like PALP" evidence="14">
    <location>
        <begin position="137"/>
        <end position="368"/>
    </location>
</feature>
<dbReference type="GO" id="GO:0030170">
    <property type="term" value="F:pyridoxal phosphate binding"/>
    <property type="evidence" value="ECO:0007669"/>
    <property type="project" value="InterPro"/>
</dbReference>
<dbReference type="Gene3D" id="3.40.50.1100">
    <property type="match status" value="2"/>
</dbReference>
<evidence type="ECO:0000256" key="2">
    <source>
        <dbReference type="ARBA" id="ARBA00004979"/>
    </source>
</evidence>
<dbReference type="KEGG" id="siw:GH266_18385"/>
<feature type="domain" description="Threonine synthase N-terminal" evidence="15">
    <location>
        <begin position="40"/>
        <end position="118"/>
    </location>
</feature>
<comment type="similarity">
    <text evidence="3">Belongs to the threonine synthase family.</text>
</comment>
<evidence type="ECO:0000256" key="7">
    <source>
        <dbReference type="ARBA" id="ARBA00022697"/>
    </source>
</evidence>
<dbReference type="GO" id="GO:0004795">
    <property type="term" value="F:threonine synthase activity"/>
    <property type="evidence" value="ECO:0007669"/>
    <property type="project" value="UniProtKB-UniRule"/>
</dbReference>
<evidence type="ECO:0000256" key="4">
    <source>
        <dbReference type="ARBA" id="ARBA00013028"/>
    </source>
</evidence>
<feature type="compositionally biased region" description="Basic residues" evidence="13">
    <location>
        <begin position="1"/>
        <end position="10"/>
    </location>
</feature>
<evidence type="ECO:0000256" key="5">
    <source>
        <dbReference type="ARBA" id="ARBA00018679"/>
    </source>
</evidence>
<reference evidence="16 17" key="1">
    <citation type="submission" date="2019-12" db="EMBL/GenBank/DDBJ databases">
        <title>The genome of Stappia indica PHM037.</title>
        <authorList>
            <person name="Kacar D."/>
            <person name="Galan B."/>
            <person name="Canedo L."/>
            <person name="Rodriguez P."/>
            <person name="de la Calle F."/>
            <person name="Garcia J.L."/>
        </authorList>
    </citation>
    <scope>NUCLEOTIDE SEQUENCE [LARGE SCALE GENOMIC DNA]</scope>
    <source>
        <strain evidence="16 17">PHM037</strain>
    </source>
</reference>
<dbReference type="InterPro" id="IPR000634">
    <property type="entry name" value="Ser/Thr_deHydtase_PyrdxlP-BS"/>
</dbReference>
<evidence type="ECO:0000313" key="17">
    <source>
        <dbReference type="Proteomes" id="UP000435648"/>
    </source>
</evidence>
<keyword evidence="9 16" id="KW-0456">Lyase</keyword>
<dbReference type="InterPro" id="IPR001926">
    <property type="entry name" value="TrpB-like_PALP"/>
</dbReference>
<dbReference type="Pfam" id="PF00291">
    <property type="entry name" value="PALP"/>
    <property type="match status" value="1"/>
</dbReference>
<sequence>MRPTPGRHRRGPDPPGGSARREHPIPVRKRDFLEDIAAVKYVSTRGEAPVLGFSDVLLTGLAADGGLYVPQTWPELSRETIAGFAGRPYAEVAQAVIEPFVGDDISREDLAEMIGEAYGQFRHPAVTPLVQVAPNRFVLELFHGPTLAFKDVAMQLLGRLMDHVLTARGQRATIVGATSGDTGGAAIEAFRGRERTDIFVLFPDGRVSDVQRRQMTTPTEANVHSLALSGTFDDCQTILKGMFTHAAFRDRVQLAGVNSINWARIVAQVVYYFVAGAALGAPHRPVSFTVPTGNFGDILAGYVAARMGLPIERLVIATNANDILARTLESGAYETRGVVPTISPSMDIQISSNFERLLFEVHGRDGAEIRSLMARLSQSGRFELAAGPLAAIREGFDAGRCNEAETAATIERTLRETGYLLDPHTAIGLHVAEQQPESDAPMVVLATAHPAKFPDAVEKACGVRPALPPELEPMMSAPERFTKVAAERGEVERHILDVARAATMEVS</sequence>
<dbReference type="SUPFAM" id="SSF53686">
    <property type="entry name" value="Tryptophan synthase beta subunit-like PLP-dependent enzymes"/>
    <property type="match status" value="1"/>
</dbReference>
<dbReference type="Gene3D" id="3.90.1380.10">
    <property type="entry name" value="Threonine synthase, N-terminal domain"/>
    <property type="match status" value="1"/>
</dbReference>
<evidence type="ECO:0000256" key="6">
    <source>
        <dbReference type="ARBA" id="ARBA00022605"/>
    </source>
</evidence>
<dbReference type="EC" id="4.2.3.1" evidence="4 11"/>
<dbReference type="InterPro" id="IPR036052">
    <property type="entry name" value="TrpB-like_PALP_sf"/>
</dbReference>
<feature type="modified residue" description="N6-(pyridoxal phosphate)lysine" evidence="12">
    <location>
        <position position="150"/>
    </location>
</feature>
<feature type="region of interest" description="Disordered" evidence="13">
    <location>
        <begin position="1"/>
        <end position="25"/>
    </location>
</feature>
<dbReference type="PANTHER" id="PTHR42690">
    <property type="entry name" value="THREONINE SYNTHASE FAMILY MEMBER"/>
    <property type="match status" value="1"/>
</dbReference>
<dbReference type="CDD" id="cd01560">
    <property type="entry name" value="Thr-synth_2"/>
    <property type="match status" value="1"/>
</dbReference>
<dbReference type="OrthoDB" id="9763107at2"/>
<dbReference type="FunFam" id="3.90.1380.10:FF:000002">
    <property type="entry name" value="Threonine synthase"/>
    <property type="match status" value="1"/>
</dbReference>
<dbReference type="AlphaFoldDB" id="A0A857CBN4"/>
<dbReference type="InterPro" id="IPR029144">
    <property type="entry name" value="Thr_synth_N"/>
</dbReference>
<evidence type="ECO:0000256" key="13">
    <source>
        <dbReference type="SAM" id="MobiDB-lite"/>
    </source>
</evidence>
<evidence type="ECO:0000313" key="16">
    <source>
        <dbReference type="EMBL" id="QGZ36278.1"/>
    </source>
</evidence>
<dbReference type="EMBL" id="CP046908">
    <property type="protein sequence ID" value="QGZ36278.1"/>
    <property type="molecule type" value="Genomic_DNA"/>
</dbReference>
<dbReference type="PANTHER" id="PTHR42690:SF1">
    <property type="entry name" value="THREONINE SYNTHASE-LIKE 2"/>
    <property type="match status" value="1"/>
</dbReference>
<keyword evidence="8 12" id="KW-0663">Pyridoxal phosphate</keyword>
<comment type="catalytic activity">
    <reaction evidence="10">
        <text>O-phospho-L-homoserine + H2O = L-threonine + phosphate</text>
        <dbReference type="Rhea" id="RHEA:10840"/>
        <dbReference type="ChEBI" id="CHEBI:15377"/>
        <dbReference type="ChEBI" id="CHEBI:43474"/>
        <dbReference type="ChEBI" id="CHEBI:57590"/>
        <dbReference type="ChEBI" id="CHEBI:57926"/>
        <dbReference type="EC" id="4.2.3.1"/>
    </reaction>
</comment>
<name>A0A857CBN4_9HYPH</name>
<comment type="cofactor">
    <cofactor evidence="1 12">
        <name>pyridoxal 5'-phosphate</name>
        <dbReference type="ChEBI" id="CHEBI:597326"/>
    </cofactor>
</comment>
<dbReference type="UniPathway" id="UPA00050">
    <property type="reaction ID" value="UER00065"/>
</dbReference>
<gene>
    <name evidence="16" type="ORF">GH266_18385</name>
</gene>
<dbReference type="GO" id="GO:0009088">
    <property type="term" value="P:threonine biosynthetic process"/>
    <property type="evidence" value="ECO:0007669"/>
    <property type="project" value="UniProtKB-UniRule"/>
</dbReference>
<keyword evidence="7" id="KW-0791">Threonine biosynthesis</keyword>
<evidence type="ECO:0000256" key="12">
    <source>
        <dbReference type="PIRSR" id="PIRSR604450-51"/>
    </source>
</evidence>
<accession>A0A857CBN4</accession>
<evidence type="ECO:0000259" key="15">
    <source>
        <dbReference type="Pfam" id="PF14821"/>
    </source>
</evidence>